<dbReference type="OMA" id="VKMAYKR"/>
<dbReference type="eggNOG" id="ENOG502QQTX">
    <property type="taxonomic scope" value="Eukaryota"/>
</dbReference>
<dbReference type="GO" id="GO:0031969">
    <property type="term" value="C:chloroplast membrane"/>
    <property type="evidence" value="ECO:0000318"/>
    <property type="project" value="GO_Central"/>
</dbReference>
<dbReference type="STRING" id="13333.U5CZG2"/>
<dbReference type="InterPro" id="IPR036869">
    <property type="entry name" value="J_dom_sf"/>
</dbReference>
<keyword evidence="1" id="KW-0472">Membrane</keyword>
<name>U5CZG2_AMBTC</name>
<gene>
    <name evidence="2" type="ORF">AMTR_s00067p00038470</name>
</gene>
<keyword evidence="1" id="KW-1133">Transmembrane helix</keyword>
<reference evidence="3" key="1">
    <citation type="journal article" date="2013" name="Science">
        <title>The Amborella genome and the evolution of flowering plants.</title>
        <authorList>
            <consortium name="Amborella Genome Project"/>
        </authorList>
    </citation>
    <scope>NUCLEOTIDE SEQUENCE [LARGE SCALE GENOMIC DNA]</scope>
</reference>
<organism evidence="2 3">
    <name type="scientific">Amborella trichopoda</name>
    <dbReference type="NCBI Taxonomy" id="13333"/>
    <lineage>
        <taxon>Eukaryota</taxon>
        <taxon>Viridiplantae</taxon>
        <taxon>Streptophyta</taxon>
        <taxon>Embryophyta</taxon>
        <taxon>Tracheophyta</taxon>
        <taxon>Spermatophyta</taxon>
        <taxon>Magnoliopsida</taxon>
        <taxon>Amborellales</taxon>
        <taxon>Amborellaceae</taxon>
        <taxon>Amborella</taxon>
    </lineage>
</organism>
<evidence type="ECO:0000313" key="3">
    <source>
        <dbReference type="Proteomes" id="UP000017836"/>
    </source>
</evidence>
<keyword evidence="3" id="KW-1185">Reference proteome</keyword>
<evidence type="ECO:0008006" key="4">
    <source>
        <dbReference type="Google" id="ProtNLM"/>
    </source>
</evidence>
<dbReference type="Proteomes" id="UP000017836">
    <property type="component" value="Unassembled WGS sequence"/>
</dbReference>
<dbReference type="EMBL" id="KI392078">
    <property type="protein sequence ID" value="ERN18756.1"/>
    <property type="molecule type" value="Genomic_DNA"/>
</dbReference>
<protein>
    <recommendedName>
        <fullName evidence="4">J domain-containing protein</fullName>
    </recommendedName>
</protein>
<dbReference type="AlphaFoldDB" id="U5CZG2"/>
<evidence type="ECO:0000313" key="2">
    <source>
        <dbReference type="EMBL" id="ERN18756.1"/>
    </source>
</evidence>
<dbReference type="InterPro" id="IPR021788">
    <property type="entry name" value="CPP1-like"/>
</dbReference>
<dbReference type="SUPFAM" id="SSF46565">
    <property type="entry name" value="Chaperone J-domain"/>
    <property type="match status" value="1"/>
</dbReference>
<dbReference type="GO" id="GO:0006631">
    <property type="term" value="P:fatty acid metabolic process"/>
    <property type="evidence" value="ECO:0007669"/>
    <property type="project" value="EnsemblPlants"/>
</dbReference>
<evidence type="ECO:0000256" key="1">
    <source>
        <dbReference type="SAM" id="Phobius"/>
    </source>
</evidence>
<accession>U5CZG2</accession>
<keyword evidence="1" id="KW-0812">Transmembrane</keyword>
<dbReference type="HOGENOM" id="CLU_079739_0_0_1"/>
<proteinExistence type="predicted"/>
<feature type="transmembrane region" description="Helical" evidence="1">
    <location>
        <begin position="229"/>
        <end position="250"/>
    </location>
</feature>
<sequence length="304" mass="34959">MAMAASNGLNFTFREPKCLNIRSNPKKIPFFRCHRLVRINPMRCRVILHAASSAGSSSASSRENPYEVLGVSPIEGFDMIKAAYTRKYRDAERRGDEASMAQLERAYDQIMMAQLKNRKKGVTFGSFQVSKDIKYADKQPLIPWGPRFSKSSVDDIRINMAITAFFTIWAVVKQNAEWKPLQFLAFVFVYRLFEKLKSFEPPAPPAFNEDGVEDEGRALRMGKRLLRSLSLVFGCIAISSLAFTGILNIIELVGRYIPVFLYNNQRTKEIPLIRDYKALQRFKERKRITDITALEFYRFHTPCI</sequence>
<dbReference type="Pfam" id="PF11833">
    <property type="entry name" value="CPP1-like"/>
    <property type="match status" value="1"/>
</dbReference>
<dbReference type="PANTHER" id="PTHR33372">
    <property type="match status" value="1"/>
</dbReference>
<dbReference type="Gramene" id="ERN18756">
    <property type="protein sequence ID" value="ERN18756"/>
    <property type="gene ID" value="AMTR_s00067p00038470"/>
</dbReference>
<dbReference type="PANTHER" id="PTHR33372:SF5">
    <property type="entry name" value="PROTEIN CHLOROPLAST J-LIKE DOMAIN 1, CHLOROPLASTIC"/>
    <property type="match status" value="1"/>
</dbReference>